<sequence length="201" mass="22132">MIDDNVSLHAEGDETQPRLFSDGTPVDVEDMLLEVIRSAEVFAAESAGEGIPGSEAAALVSGVSCERGSRSVSTSAHYTPKWQFAVAATQDDLLRGAGCKHTGGGLLHHTGSCRTHEMSPSYLQSRGSLRSRQCDLDTLTPPSFFFLSRPLRKKLEPSVWTILNQARSKGRLHKKLPSPSRNRNQFYSHLILSKSFKIMNY</sequence>
<name>A0A195E3U9_9HYME</name>
<dbReference type="EMBL" id="KQ979701">
    <property type="protein sequence ID" value="KYN19544.1"/>
    <property type="molecule type" value="Genomic_DNA"/>
</dbReference>
<proteinExistence type="predicted"/>
<accession>A0A195E3U9</accession>
<reference evidence="2 3" key="1">
    <citation type="submission" date="2015-09" db="EMBL/GenBank/DDBJ databases">
        <title>Trachymyrmex cornetzi WGS genome.</title>
        <authorList>
            <person name="Nygaard S."/>
            <person name="Hu H."/>
            <person name="Boomsma J."/>
            <person name="Zhang G."/>
        </authorList>
    </citation>
    <scope>NUCLEOTIDE SEQUENCE [LARGE SCALE GENOMIC DNA]</scope>
    <source>
        <strain evidence="2">Tcor2-1</strain>
        <tissue evidence="2">Whole body</tissue>
    </source>
</reference>
<dbReference type="Proteomes" id="UP000078492">
    <property type="component" value="Unassembled WGS sequence"/>
</dbReference>
<protein>
    <submittedName>
        <fullName evidence="2">Uncharacterized protein</fullName>
    </submittedName>
</protein>
<feature type="region of interest" description="Disordered" evidence="1">
    <location>
        <begin position="1"/>
        <end position="23"/>
    </location>
</feature>
<evidence type="ECO:0000313" key="3">
    <source>
        <dbReference type="Proteomes" id="UP000078492"/>
    </source>
</evidence>
<evidence type="ECO:0000256" key="1">
    <source>
        <dbReference type="SAM" id="MobiDB-lite"/>
    </source>
</evidence>
<keyword evidence="3" id="KW-1185">Reference proteome</keyword>
<gene>
    <name evidence="2" type="ORF">ALC57_08020</name>
</gene>
<evidence type="ECO:0000313" key="2">
    <source>
        <dbReference type="EMBL" id="KYN19544.1"/>
    </source>
</evidence>
<dbReference type="AlphaFoldDB" id="A0A195E3U9"/>
<organism evidence="2 3">
    <name type="scientific">Trachymyrmex cornetzi</name>
    <dbReference type="NCBI Taxonomy" id="471704"/>
    <lineage>
        <taxon>Eukaryota</taxon>
        <taxon>Metazoa</taxon>
        <taxon>Ecdysozoa</taxon>
        <taxon>Arthropoda</taxon>
        <taxon>Hexapoda</taxon>
        <taxon>Insecta</taxon>
        <taxon>Pterygota</taxon>
        <taxon>Neoptera</taxon>
        <taxon>Endopterygota</taxon>
        <taxon>Hymenoptera</taxon>
        <taxon>Apocrita</taxon>
        <taxon>Aculeata</taxon>
        <taxon>Formicoidea</taxon>
        <taxon>Formicidae</taxon>
        <taxon>Myrmicinae</taxon>
        <taxon>Trachymyrmex</taxon>
    </lineage>
</organism>